<evidence type="ECO:0000259" key="2">
    <source>
        <dbReference type="Pfam" id="PF13581"/>
    </source>
</evidence>
<keyword evidence="1" id="KW-0808">Transferase</keyword>
<dbReference type="Proteomes" id="UP000295578">
    <property type="component" value="Unassembled WGS sequence"/>
</dbReference>
<gene>
    <name evidence="3" type="ORF">E1293_36510</name>
</gene>
<dbReference type="PANTHER" id="PTHR35526">
    <property type="entry name" value="ANTI-SIGMA-F FACTOR RSBW-RELATED"/>
    <property type="match status" value="1"/>
</dbReference>
<dbReference type="AlphaFoldDB" id="A0A4R5ACR6"/>
<protein>
    <submittedName>
        <fullName evidence="3">ATP-binding protein</fullName>
    </submittedName>
</protein>
<reference evidence="3 4" key="1">
    <citation type="submission" date="2019-03" db="EMBL/GenBank/DDBJ databases">
        <title>Draft genome sequences of novel Actinobacteria.</title>
        <authorList>
            <person name="Sahin N."/>
            <person name="Ay H."/>
            <person name="Saygin H."/>
        </authorList>
    </citation>
    <scope>NUCLEOTIDE SEQUENCE [LARGE SCALE GENOMIC DNA]</scope>
    <source>
        <strain evidence="3 4">DSM 45941</strain>
    </source>
</reference>
<keyword evidence="1" id="KW-0723">Serine/threonine-protein kinase</keyword>
<dbReference type="InterPro" id="IPR003594">
    <property type="entry name" value="HATPase_dom"/>
</dbReference>
<dbReference type="CDD" id="cd16936">
    <property type="entry name" value="HATPase_RsbW-like"/>
    <property type="match status" value="1"/>
</dbReference>
<evidence type="ECO:0000313" key="4">
    <source>
        <dbReference type="Proteomes" id="UP000295578"/>
    </source>
</evidence>
<evidence type="ECO:0000313" key="3">
    <source>
        <dbReference type="EMBL" id="TDD68859.1"/>
    </source>
</evidence>
<organism evidence="3 4">
    <name type="scientific">Actinomadura darangshiensis</name>
    <dbReference type="NCBI Taxonomy" id="705336"/>
    <lineage>
        <taxon>Bacteria</taxon>
        <taxon>Bacillati</taxon>
        <taxon>Actinomycetota</taxon>
        <taxon>Actinomycetes</taxon>
        <taxon>Streptosporangiales</taxon>
        <taxon>Thermomonosporaceae</taxon>
        <taxon>Actinomadura</taxon>
    </lineage>
</organism>
<dbReference type="Pfam" id="PF13581">
    <property type="entry name" value="HATPase_c_2"/>
    <property type="match status" value="1"/>
</dbReference>
<name>A0A4R5ACR6_9ACTN</name>
<proteinExistence type="predicted"/>
<dbReference type="GO" id="GO:0005524">
    <property type="term" value="F:ATP binding"/>
    <property type="evidence" value="ECO:0007669"/>
    <property type="project" value="UniProtKB-KW"/>
</dbReference>
<dbReference type="Gene3D" id="3.30.565.10">
    <property type="entry name" value="Histidine kinase-like ATPase, C-terminal domain"/>
    <property type="match status" value="1"/>
</dbReference>
<keyword evidence="4" id="KW-1185">Reference proteome</keyword>
<dbReference type="SUPFAM" id="SSF55874">
    <property type="entry name" value="ATPase domain of HSP90 chaperone/DNA topoisomerase II/histidine kinase"/>
    <property type="match status" value="1"/>
</dbReference>
<keyword evidence="3" id="KW-0547">Nucleotide-binding</keyword>
<dbReference type="GO" id="GO:0004674">
    <property type="term" value="F:protein serine/threonine kinase activity"/>
    <property type="evidence" value="ECO:0007669"/>
    <property type="project" value="UniProtKB-KW"/>
</dbReference>
<dbReference type="OrthoDB" id="3473697at2"/>
<feature type="domain" description="Histidine kinase/HSP90-like ATPase" evidence="2">
    <location>
        <begin position="27"/>
        <end position="139"/>
    </location>
</feature>
<keyword evidence="3" id="KW-0067">ATP-binding</keyword>
<evidence type="ECO:0000256" key="1">
    <source>
        <dbReference type="ARBA" id="ARBA00022527"/>
    </source>
</evidence>
<comment type="caution">
    <text evidence="3">The sequence shown here is derived from an EMBL/GenBank/DDBJ whole genome shotgun (WGS) entry which is preliminary data.</text>
</comment>
<dbReference type="PANTHER" id="PTHR35526:SF3">
    <property type="entry name" value="ANTI-SIGMA-F FACTOR RSBW"/>
    <property type="match status" value="1"/>
</dbReference>
<sequence>MWSILCGKSRTTRGGDRMGEPATIVIKADVEAVREAREFVGLVFGGWGLADYVARTVVSELATNAIRHGSREGDPVVVRAYRREDGVAVVETWDRSDTPPVVRPVDHTAESGRGLLLMEALVLRWGTRRLSEGGKVVWVEIEPVPA</sequence>
<keyword evidence="1" id="KW-0418">Kinase</keyword>
<dbReference type="EMBL" id="SMKY01000261">
    <property type="protein sequence ID" value="TDD68859.1"/>
    <property type="molecule type" value="Genomic_DNA"/>
</dbReference>
<dbReference type="InterPro" id="IPR036890">
    <property type="entry name" value="HATPase_C_sf"/>
</dbReference>
<dbReference type="InterPro" id="IPR050267">
    <property type="entry name" value="Anti-sigma-factor_SerPK"/>
</dbReference>
<accession>A0A4R5ACR6</accession>